<evidence type="ECO:0000256" key="1">
    <source>
        <dbReference type="ARBA" id="ARBA00022485"/>
    </source>
</evidence>
<dbReference type="PROSITE" id="PS51918">
    <property type="entry name" value="RADICAL_SAM"/>
    <property type="match status" value="1"/>
</dbReference>
<keyword evidence="5" id="KW-0411">Iron-sulfur</keyword>
<evidence type="ECO:0000313" key="7">
    <source>
        <dbReference type="EMBL" id="MFC0214044.1"/>
    </source>
</evidence>
<dbReference type="InterPro" id="IPR013785">
    <property type="entry name" value="Aldolase_TIM"/>
</dbReference>
<protein>
    <submittedName>
        <fullName evidence="7">Radical SAM/CxCxxxxC motif protein YfkAB</fullName>
    </submittedName>
</protein>
<dbReference type="NCBIfam" id="TIGR04478">
    <property type="entry name" value="rSAM_YfkAB"/>
    <property type="match status" value="1"/>
</dbReference>
<dbReference type="Proteomes" id="UP001589776">
    <property type="component" value="Unassembled WGS sequence"/>
</dbReference>
<feature type="domain" description="Radical SAM core" evidence="6">
    <location>
        <begin position="30"/>
        <end position="259"/>
    </location>
</feature>
<gene>
    <name evidence="7" type="primary">yfkAB</name>
    <name evidence="7" type="ORF">ACFFK0_16565</name>
</gene>
<evidence type="ECO:0000256" key="2">
    <source>
        <dbReference type="ARBA" id="ARBA00022691"/>
    </source>
</evidence>
<dbReference type="CDD" id="cd01335">
    <property type="entry name" value="Radical_SAM"/>
    <property type="match status" value="1"/>
</dbReference>
<keyword evidence="1" id="KW-0004">4Fe-4S</keyword>
<dbReference type="SFLD" id="SFLDG01097">
    <property type="entry name" value="Uncharacterised_Radical_SAM_Su"/>
    <property type="match status" value="1"/>
</dbReference>
<dbReference type="Gene3D" id="3.20.20.70">
    <property type="entry name" value="Aldolase class I"/>
    <property type="match status" value="1"/>
</dbReference>
<dbReference type="EMBL" id="JBHLWN010000068">
    <property type="protein sequence ID" value="MFC0214044.1"/>
    <property type="molecule type" value="Genomic_DNA"/>
</dbReference>
<dbReference type="Pfam" id="PF04055">
    <property type="entry name" value="Radical_SAM"/>
    <property type="match status" value="1"/>
</dbReference>
<dbReference type="InterPro" id="IPR031004">
    <property type="entry name" value="rSAM_YfkAB"/>
</dbReference>
<dbReference type="SFLD" id="SFLDS00029">
    <property type="entry name" value="Radical_SAM"/>
    <property type="match status" value="1"/>
</dbReference>
<dbReference type="PANTHER" id="PTHR42836">
    <property type="entry name" value="7-CARBOXY-7-DEAZAGUANINE SYNTHASE"/>
    <property type="match status" value="1"/>
</dbReference>
<dbReference type="Pfam" id="PF08756">
    <property type="entry name" value="YfkB"/>
    <property type="match status" value="1"/>
</dbReference>
<evidence type="ECO:0000256" key="5">
    <source>
        <dbReference type="ARBA" id="ARBA00023014"/>
    </source>
</evidence>
<name>A0ABV6DN22_9BACL</name>
<dbReference type="SFLD" id="SFLDG01067">
    <property type="entry name" value="SPASM/twitch_domain_containing"/>
    <property type="match status" value="1"/>
</dbReference>
<dbReference type="InterPro" id="IPR007197">
    <property type="entry name" value="rSAM"/>
</dbReference>
<comment type="caution">
    <text evidence="7">The sequence shown here is derived from an EMBL/GenBank/DDBJ whole genome shotgun (WGS) entry which is preliminary data.</text>
</comment>
<dbReference type="PANTHER" id="PTHR42836:SF2">
    <property type="entry name" value="PROTEIN YFKA-RELATED"/>
    <property type="match status" value="1"/>
</dbReference>
<evidence type="ECO:0000259" key="6">
    <source>
        <dbReference type="PROSITE" id="PS51918"/>
    </source>
</evidence>
<keyword evidence="4" id="KW-0408">Iron</keyword>
<sequence>MHTTNAEALELAPLTPQYDPWDPIRSLGRYGRHTLTSVEFTVTNLCNMRCEHCAVGDSLTMKEGARIPVDRVLRRLEEVERLETISITGGEPMLHEATVRDTIVPLLQYARSRGIRSQINSNATLDLERYELIAPYLDVLHISFNYTDPADFHQVGFVRTGRDVNRETADKLYRRMIDNTEALTRGGLFVSAETMINFRTHKKLPEIHRLIVEMGCQRHEVHPMYPSSFAAGLPLLTLEELRTAIGRLLDARDPNVWMLFGTLPFFACSDRDDDLKIVKRLREAPNVTVRNDPDGRNRLNVNLFTGDVFVTDFANEPPLGSMLTERLDDIFAKWERHPLNLRVNCHCPAAACCGPNLLVADSYYRDVDFHHRQAVV</sequence>
<dbReference type="SUPFAM" id="SSF102114">
    <property type="entry name" value="Radical SAM enzymes"/>
    <property type="match status" value="1"/>
</dbReference>
<accession>A0ABV6DN22</accession>
<keyword evidence="3" id="KW-0479">Metal-binding</keyword>
<proteinExistence type="predicted"/>
<dbReference type="RefSeq" id="WP_377471473.1">
    <property type="nucleotide sequence ID" value="NZ_JBHLWN010000068.1"/>
</dbReference>
<keyword evidence="2" id="KW-0949">S-adenosyl-L-methionine</keyword>
<evidence type="ECO:0000313" key="8">
    <source>
        <dbReference type="Proteomes" id="UP001589776"/>
    </source>
</evidence>
<reference evidence="7 8" key="1">
    <citation type="submission" date="2024-09" db="EMBL/GenBank/DDBJ databases">
        <authorList>
            <person name="Sun Q."/>
            <person name="Mori K."/>
        </authorList>
    </citation>
    <scope>NUCLEOTIDE SEQUENCE [LARGE SCALE GENOMIC DNA]</scope>
    <source>
        <strain evidence="7 8">CCM 7759</strain>
    </source>
</reference>
<keyword evidence="8" id="KW-1185">Reference proteome</keyword>
<dbReference type="InterPro" id="IPR058240">
    <property type="entry name" value="rSAM_sf"/>
</dbReference>
<organism evidence="7 8">
    <name type="scientific">Paenibacillus chartarius</name>
    <dbReference type="NCBI Taxonomy" id="747481"/>
    <lineage>
        <taxon>Bacteria</taxon>
        <taxon>Bacillati</taxon>
        <taxon>Bacillota</taxon>
        <taxon>Bacilli</taxon>
        <taxon>Bacillales</taxon>
        <taxon>Paenibacillaceae</taxon>
        <taxon>Paenibacillus</taxon>
    </lineage>
</organism>
<dbReference type="InterPro" id="IPR014866">
    <property type="entry name" value="YfkB"/>
</dbReference>
<evidence type="ECO:0000256" key="4">
    <source>
        <dbReference type="ARBA" id="ARBA00023004"/>
    </source>
</evidence>
<evidence type="ECO:0000256" key="3">
    <source>
        <dbReference type="ARBA" id="ARBA00022723"/>
    </source>
</evidence>